<comment type="cofactor">
    <cofactor evidence="6">
        <name>Zn(2+)</name>
        <dbReference type="ChEBI" id="CHEBI:29105"/>
    </cofactor>
    <text evidence="6">Binds 1 zinc ion per subunit.</text>
</comment>
<evidence type="ECO:0000256" key="7">
    <source>
        <dbReference type="SAM" id="Phobius"/>
    </source>
</evidence>
<dbReference type="GO" id="GO:0008237">
    <property type="term" value="F:metallopeptidase activity"/>
    <property type="evidence" value="ECO:0007669"/>
    <property type="project" value="UniProtKB-KW"/>
</dbReference>
<evidence type="ECO:0000256" key="2">
    <source>
        <dbReference type="ARBA" id="ARBA00022723"/>
    </source>
</evidence>
<reference evidence="11" key="1">
    <citation type="submission" date="2015-07" db="EMBL/GenBank/DDBJ databases">
        <title>Nocardia seriolae U-1 whole genome shotgun sequence.</title>
        <authorList>
            <person name="Imajoh M."/>
            <person name="Fukumoto Y."/>
            <person name="Sukeda M."/>
            <person name="Yamane J."/>
            <person name="Yamasaki K."/>
            <person name="Shimizu M."/>
            <person name="Ohnishi K."/>
            <person name="Oshima S."/>
        </authorList>
    </citation>
    <scope>NUCLEOTIDE SEQUENCE [LARGE SCALE GENOMIC DNA]</scope>
    <source>
        <strain evidence="11">U-1</strain>
    </source>
</reference>
<dbReference type="InterPro" id="IPR052173">
    <property type="entry name" value="Beta-lactam_resp_regulator"/>
</dbReference>
<keyword evidence="11" id="KW-1185">Reference proteome</keyword>
<evidence type="ECO:0000313" key="10">
    <source>
        <dbReference type="EMBL" id="GAP27751.1"/>
    </source>
</evidence>
<feature type="transmembrane region" description="Helical" evidence="7">
    <location>
        <begin position="33"/>
        <end position="58"/>
    </location>
</feature>
<dbReference type="GeneID" id="93376737"/>
<reference evidence="9 12" key="3">
    <citation type="submission" date="2016-10" db="EMBL/GenBank/DDBJ databases">
        <title>Genome sequence of Nocardia seriolae strain EM150506, isolated from Anguila japonica.</title>
        <authorList>
            <person name="Han H.-J."/>
        </authorList>
    </citation>
    <scope>NUCLEOTIDE SEQUENCE [LARGE SCALE GENOMIC DNA]</scope>
    <source>
        <strain evidence="9 12">EM150506</strain>
    </source>
</reference>
<keyword evidence="2" id="KW-0479">Metal-binding</keyword>
<sequence length="328" mass="34588">MIIACAFLLCAVVLGFAGPPVLHRTHHAFRPGSAITVWLASVAAAVVFGVGGIVLLVLAEPTRPEHLAERAAPSLSAIECGLPAWVSLGAAGIGAGLAAVVAGRWIGAARRARQAHAAALRKHRAFALLTGTEIEATEVIWLEHDRPLAYSLDGRPGLVVASDGLARRLGDEQRRAVIAHEHAHLRRRHHQLLRASRAIAHAAPRVPLFAAAPGAIESLIELDADAHAADATSPATVRSALTAMTGRTNRTSGRLPTDLVDLRLRRLESAVRPARRGLGWIVAPVLPVCVALVITALTLGIVGYTACLAFGEHHQRPGQSAGIEYRHG</sequence>
<name>A0ABC9YR30_9NOCA</name>
<gene>
    <name evidence="9" type="ORF">NS506_06248</name>
    <name evidence="10" type="ORF">NSK11_contig00022-0095</name>
</gene>
<dbReference type="AlphaFoldDB" id="A0ABC9YR30"/>
<keyword evidence="4 6" id="KW-0862">Zinc</keyword>
<dbReference type="Proteomes" id="UP000037179">
    <property type="component" value="Unassembled WGS sequence"/>
</dbReference>
<dbReference type="RefSeq" id="WP_052086159.1">
    <property type="nucleotide sequence ID" value="NZ_AP017900.1"/>
</dbReference>
<evidence type="ECO:0000256" key="6">
    <source>
        <dbReference type="RuleBase" id="RU003983"/>
    </source>
</evidence>
<evidence type="ECO:0000313" key="11">
    <source>
        <dbReference type="Proteomes" id="UP000037179"/>
    </source>
</evidence>
<dbReference type="Gene3D" id="3.30.2010.10">
    <property type="entry name" value="Metalloproteases ('zincins'), catalytic domain"/>
    <property type="match status" value="1"/>
</dbReference>
<evidence type="ECO:0000256" key="1">
    <source>
        <dbReference type="ARBA" id="ARBA00022670"/>
    </source>
</evidence>
<evidence type="ECO:0000313" key="9">
    <source>
        <dbReference type="EMBL" id="APB00284.1"/>
    </source>
</evidence>
<dbReference type="EMBL" id="CP017839">
    <property type="protein sequence ID" value="APB00284.1"/>
    <property type="molecule type" value="Genomic_DNA"/>
</dbReference>
<evidence type="ECO:0000259" key="8">
    <source>
        <dbReference type="Pfam" id="PF01435"/>
    </source>
</evidence>
<keyword evidence="5 6" id="KW-0482">Metalloprotease</keyword>
<keyword evidence="7" id="KW-0472">Membrane</keyword>
<evidence type="ECO:0000256" key="4">
    <source>
        <dbReference type="ARBA" id="ARBA00022833"/>
    </source>
</evidence>
<dbReference type="InterPro" id="IPR001915">
    <property type="entry name" value="Peptidase_M48"/>
</dbReference>
<evidence type="ECO:0000256" key="5">
    <source>
        <dbReference type="ARBA" id="ARBA00023049"/>
    </source>
</evidence>
<feature type="transmembrane region" description="Helical" evidence="7">
    <location>
        <begin position="278"/>
        <end position="306"/>
    </location>
</feature>
<dbReference type="PANTHER" id="PTHR34978:SF3">
    <property type="entry name" value="SLR0241 PROTEIN"/>
    <property type="match status" value="1"/>
</dbReference>
<dbReference type="PANTHER" id="PTHR34978">
    <property type="entry name" value="POSSIBLE SENSOR-TRANSDUCER PROTEIN BLAR"/>
    <property type="match status" value="1"/>
</dbReference>
<feature type="domain" description="Peptidase M48" evidence="8">
    <location>
        <begin position="139"/>
        <end position="192"/>
    </location>
</feature>
<evidence type="ECO:0000313" key="12">
    <source>
        <dbReference type="Proteomes" id="UP000180166"/>
    </source>
</evidence>
<dbReference type="EMBL" id="BBYQ01000022">
    <property type="protein sequence ID" value="GAP27751.1"/>
    <property type="molecule type" value="Genomic_DNA"/>
</dbReference>
<protein>
    <recommendedName>
        <fullName evidence="8">Peptidase M48 domain-containing protein</fullName>
    </recommendedName>
</protein>
<proteinExistence type="inferred from homology"/>
<organism evidence="10 11">
    <name type="scientific">Nocardia seriolae</name>
    <dbReference type="NCBI Taxonomy" id="37332"/>
    <lineage>
        <taxon>Bacteria</taxon>
        <taxon>Bacillati</taxon>
        <taxon>Actinomycetota</taxon>
        <taxon>Actinomycetes</taxon>
        <taxon>Mycobacteriales</taxon>
        <taxon>Nocardiaceae</taxon>
        <taxon>Nocardia</taxon>
    </lineage>
</organism>
<keyword evidence="1 6" id="KW-0645">Protease</keyword>
<keyword evidence="3 6" id="KW-0378">Hydrolase</keyword>
<dbReference type="GO" id="GO:0006508">
    <property type="term" value="P:proteolysis"/>
    <property type="evidence" value="ECO:0007669"/>
    <property type="project" value="UniProtKB-KW"/>
</dbReference>
<dbReference type="GO" id="GO:0046872">
    <property type="term" value="F:metal ion binding"/>
    <property type="evidence" value="ECO:0007669"/>
    <property type="project" value="UniProtKB-KW"/>
</dbReference>
<dbReference type="Pfam" id="PF01435">
    <property type="entry name" value="Peptidase_M48"/>
    <property type="match status" value="1"/>
</dbReference>
<dbReference type="CDD" id="cd07326">
    <property type="entry name" value="M56_BlaR1_MecR1_like"/>
    <property type="match status" value="1"/>
</dbReference>
<keyword evidence="7" id="KW-0812">Transmembrane</keyword>
<evidence type="ECO:0000256" key="3">
    <source>
        <dbReference type="ARBA" id="ARBA00022801"/>
    </source>
</evidence>
<dbReference type="Proteomes" id="UP000180166">
    <property type="component" value="Chromosome"/>
</dbReference>
<keyword evidence="7" id="KW-1133">Transmembrane helix</keyword>
<comment type="similarity">
    <text evidence="6">Belongs to the peptidase M48 family.</text>
</comment>
<dbReference type="KEGG" id="nsr:NS506_06248"/>
<accession>A0ABC9YR30</accession>
<reference evidence="10 11" key="2">
    <citation type="journal article" date="2016" name="Genome Announc.">
        <title>Draft Genome Sequence of Erythromycin- and Oxytetracycline-Sensitive Nocardia seriolae Strain U-1 (NBRC 110359).</title>
        <authorList>
            <person name="Imajoh M."/>
            <person name="Sukeda M."/>
            <person name="Shimizu M."/>
            <person name="Yamane J."/>
            <person name="Ohnishi K."/>
            <person name="Oshima S."/>
        </authorList>
    </citation>
    <scope>NUCLEOTIDE SEQUENCE [LARGE SCALE GENOMIC DNA]</scope>
    <source>
        <strain evidence="10 11">U-1</strain>
    </source>
</reference>